<keyword evidence="5" id="KW-1185">Reference proteome</keyword>
<evidence type="ECO:0000256" key="2">
    <source>
        <dbReference type="SAM" id="Phobius"/>
    </source>
</evidence>
<comment type="caution">
    <text evidence="4">The sequence shown here is derived from an EMBL/GenBank/DDBJ whole genome shotgun (WGS) entry which is preliminary data.</text>
</comment>
<feature type="compositionally biased region" description="Low complexity" evidence="1">
    <location>
        <begin position="176"/>
        <end position="192"/>
    </location>
</feature>
<evidence type="ECO:0000313" key="4">
    <source>
        <dbReference type="EMBL" id="MBB0245596.1"/>
    </source>
</evidence>
<feature type="region of interest" description="Disordered" evidence="1">
    <location>
        <begin position="19"/>
        <end position="54"/>
    </location>
</feature>
<keyword evidence="2" id="KW-1133">Transmembrane helix</keyword>
<sequence>MGPALVLACVALIGLATPSVAEPHDPDRHDAGHHERDRHEPDKHGGDKHDPSHHRGEVIITPVAPHPGSEVRLRVFGCRDNHGTAHSEAFVTEVRLGPATGGGLVGEARISSTIAPGTYAVDVSCDGRPKAVSGRVTVVAKHSPRPEPPHKPHHPTAPVKAGGGGTADERAPEAEGSAPAVPLASPAAGSASGPGPLLALLGALGVAGVTGFRVLRRRRAAGGGR</sequence>
<evidence type="ECO:0008006" key="6">
    <source>
        <dbReference type="Google" id="ProtNLM"/>
    </source>
</evidence>
<protein>
    <recommendedName>
        <fullName evidence="6">LPXTG cell wall anchor domain-containing protein</fullName>
    </recommendedName>
</protein>
<gene>
    <name evidence="4" type="ORF">FNQ90_16165</name>
</gene>
<feature type="chain" id="PRO_5031205695" description="LPXTG cell wall anchor domain-containing protein" evidence="3">
    <location>
        <begin position="22"/>
        <end position="225"/>
    </location>
</feature>
<name>A0A7W3TEZ3_9ACTN</name>
<dbReference type="EMBL" id="VKHT01000542">
    <property type="protein sequence ID" value="MBB0245596.1"/>
    <property type="molecule type" value="Genomic_DNA"/>
</dbReference>
<dbReference type="Proteomes" id="UP000538929">
    <property type="component" value="Unassembled WGS sequence"/>
</dbReference>
<evidence type="ECO:0000313" key="5">
    <source>
        <dbReference type="Proteomes" id="UP000538929"/>
    </source>
</evidence>
<reference evidence="5" key="1">
    <citation type="submission" date="2019-10" db="EMBL/GenBank/DDBJ databases">
        <title>Streptomyces sp. nov., a novel actinobacterium isolated from alkaline environment.</title>
        <authorList>
            <person name="Golinska P."/>
        </authorList>
    </citation>
    <scope>NUCLEOTIDE SEQUENCE [LARGE SCALE GENOMIC DNA]</scope>
    <source>
        <strain evidence="5">DSM 42118</strain>
    </source>
</reference>
<proteinExistence type="predicted"/>
<dbReference type="AlphaFoldDB" id="A0A7W3TEZ3"/>
<feature type="region of interest" description="Disordered" evidence="1">
    <location>
        <begin position="141"/>
        <end position="192"/>
    </location>
</feature>
<feature type="compositionally biased region" description="Basic and acidic residues" evidence="1">
    <location>
        <begin position="22"/>
        <end position="54"/>
    </location>
</feature>
<keyword evidence="3" id="KW-0732">Signal</keyword>
<evidence type="ECO:0000256" key="3">
    <source>
        <dbReference type="SAM" id="SignalP"/>
    </source>
</evidence>
<keyword evidence="2" id="KW-0472">Membrane</keyword>
<evidence type="ECO:0000256" key="1">
    <source>
        <dbReference type="SAM" id="MobiDB-lite"/>
    </source>
</evidence>
<organism evidence="4 5">
    <name type="scientific">Streptomyces alkaliphilus</name>
    <dbReference type="NCBI Taxonomy" id="1472722"/>
    <lineage>
        <taxon>Bacteria</taxon>
        <taxon>Bacillati</taxon>
        <taxon>Actinomycetota</taxon>
        <taxon>Actinomycetes</taxon>
        <taxon>Kitasatosporales</taxon>
        <taxon>Streptomycetaceae</taxon>
        <taxon>Streptomyces</taxon>
    </lineage>
</organism>
<feature type="signal peptide" evidence="3">
    <location>
        <begin position="1"/>
        <end position="21"/>
    </location>
</feature>
<keyword evidence="2" id="KW-0812">Transmembrane</keyword>
<accession>A0A7W3TEZ3</accession>
<feature type="transmembrane region" description="Helical" evidence="2">
    <location>
        <begin position="197"/>
        <end position="215"/>
    </location>
</feature>